<feature type="compositionally biased region" description="Basic and acidic residues" evidence="1">
    <location>
        <begin position="76"/>
        <end position="105"/>
    </location>
</feature>
<accession>E6ZH38</accession>
<sequence length="352" mass="38611">MSESGDISELSTQQPNSESQDILMEETAETVQTYLKEEESITETGFHPDSGVSSSEATHLDQKSDESQEKTDEETGSQKEIDAEVPDPARKTEWKDTEESDVKSLKEITAIIEVEETKLEDEPLVLTVSEPPEGIEHTEPGRSRSGSETLDISTETGSQGDTFTELEKTLFKLPSLDKPQPTWSEDNTDPLPGLNEAVEQPTTESEDQMEVDASGLDFSAQRSRIAVKNPLVRPPKDPRSLLLMPSVEPTPSSRLPVKVPAGLPLGGLGIGIKLPGLGAGFPVLKKTQRIVRDENSPDTVSQEPDAKPAEKSDTPKQDEIQHKPKWMPPKHPGFGNPLMSELKTKLKKTTKE</sequence>
<name>E6ZH38_DICLA</name>
<reference evidence="2" key="1">
    <citation type="journal article" date="2011" name="Comp. Biochem. Physiol. Part D Genomics Proteomics">
        <title>Analysis of single nucleotide polymorphisms in three chromosomes of European sea bass Dicentrarchus labrax.</title>
        <authorList>
            <person name="Kuhl H."/>
            <person name="Tine M."/>
            <person name="Hecht J."/>
            <person name="Knaust F."/>
            <person name="Reinhardt R."/>
        </authorList>
    </citation>
    <scope>NUCLEOTIDE SEQUENCE</scope>
</reference>
<reference evidence="2" key="3">
    <citation type="journal article" date="2011" name="Mar. Genomics">
        <title>Comparative analysis of intronless genes in teleost fish genomes: Insights into their evolution and molecular function.</title>
        <authorList>
            <person name="Tine M."/>
            <person name="Kuhl H."/>
            <person name="Beck A."/>
            <person name="Bargelloni L."/>
            <person name="Reinhardt R."/>
        </authorList>
    </citation>
    <scope>NUCLEOTIDE SEQUENCE</scope>
</reference>
<feature type="region of interest" description="Disordered" evidence="1">
    <location>
        <begin position="1"/>
        <end position="105"/>
    </location>
</feature>
<feature type="compositionally biased region" description="Basic and acidic residues" evidence="1">
    <location>
        <begin position="304"/>
        <end position="322"/>
    </location>
</feature>
<feature type="region of interest" description="Disordered" evidence="1">
    <location>
        <begin position="289"/>
        <end position="352"/>
    </location>
</feature>
<feature type="compositionally biased region" description="Polar residues" evidence="1">
    <location>
        <begin position="144"/>
        <end position="162"/>
    </location>
</feature>
<gene>
    <name evidence="2" type="ORF">DLA_Ib02140</name>
</gene>
<organism evidence="2">
    <name type="scientific">Dicentrarchus labrax</name>
    <name type="common">European seabass</name>
    <name type="synonym">Morone labrax</name>
    <dbReference type="NCBI Taxonomy" id="13489"/>
    <lineage>
        <taxon>Eukaryota</taxon>
        <taxon>Metazoa</taxon>
        <taxon>Chordata</taxon>
        <taxon>Craniata</taxon>
        <taxon>Vertebrata</taxon>
        <taxon>Euteleostomi</taxon>
        <taxon>Actinopterygii</taxon>
        <taxon>Neopterygii</taxon>
        <taxon>Teleostei</taxon>
        <taxon>Neoteleostei</taxon>
        <taxon>Acanthomorphata</taxon>
        <taxon>Eupercaria</taxon>
        <taxon>Moronidae</taxon>
        <taxon>Dicentrarchus</taxon>
    </lineage>
</organism>
<feature type="compositionally biased region" description="Polar residues" evidence="1">
    <location>
        <begin position="1"/>
        <end position="20"/>
    </location>
</feature>
<feature type="compositionally biased region" description="Basic and acidic residues" evidence="1">
    <location>
        <begin position="58"/>
        <end position="70"/>
    </location>
</feature>
<feature type="region of interest" description="Disordered" evidence="1">
    <location>
        <begin position="227"/>
        <end position="257"/>
    </location>
</feature>
<protein>
    <submittedName>
        <fullName evidence="2">Uncharacterized protein</fullName>
    </submittedName>
</protein>
<dbReference type="AlphaFoldDB" id="E6ZH38"/>
<feature type="region of interest" description="Disordered" evidence="1">
    <location>
        <begin position="122"/>
        <end position="210"/>
    </location>
</feature>
<evidence type="ECO:0000313" key="2">
    <source>
        <dbReference type="EMBL" id="CBN81372.1"/>
    </source>
</evidence>
<evidence type="ECO:0000256" key="1">
    <source>
        <dbReference type="SAM" id="MobiDB-lite"/>
    </source>
</evidence>
<dbReference type="EMBL" id="FQ310507">
    <property type="protein sequence ID" value="CBN81372.1"/>
    <property type="molecule type" value="Genomic_DNA"/>
</dbReference>
<reference evidence="2" key="2">
    <citation type="journal article" date="2011" name="Genomics">
        <title>Directed sequencing and annotation of three Dicentrarchus labrax L. chromosomes by applying Sanger- and pyrosequencing technologies on pooled DNA of comparatively mapped BAC clones.</title>
        <authorList>
            <person name="Kuhl H."/>
            <person name="Tine M."/>
            <person name="Beck A."/>
            <person name="Timmermann B."/>
            <person name="Kodira C."/>
            <person name="Reinhardt R."/>
        </authorList>
    </citation>
    <scope>NUCLEOTIDE SEQUENCE</scope>
</reference>
<proteinExistence type="predicted"/>